<gene>
    <name evidence="2" type="primary">Dmoj\GI21417</name>
    <name evidence="2" type="ORF">Dmoj_GI21417</name>
</gene>
<feature type="transmembrane region" description="Helical" evidence="1">
    <location>
        <begin position="51"/>
        <end position="73"/>
    </location>
</feature>
<feature type="transmembrane region" description="Helical" evidence="1">
    <location>
        <begin position="82"/>
        <end position="101"/>
    </location>
</feature>
<accession>B4LAY5</accession>
<protein>
    <recommendedName>
        <fullName evidence="4">Acyltransferase 3 domain-containing protein</fullName>
    </recommendedName>
</protein>
<feature type="transmembrane region" description="Helical" evidence="1">
    <location>
        <begin position="153"/>
        <end position="171"/>
    </location>
</feature>
<dbReference type="KEGG" id="dmo:Dmoj_GI21417"/>
<dbReference type="PANTHER" id="PTHR11161:SF15">
    <property type="entry name" value="GH19286P-RELATED"/>
    <property type="match status" value="1"/>
</dbReference>
<proteinExistence type="predicted"/>
<evidence type="ECO:0000313" key="3">
    <source>
        <dbReference type="Proteomes" id="UP000009192"/>
    </source>
</evidence>
<dbReference type="PANTHER" id="PTHR11161">
    <property type="entry name" value="O-ACYLTRANSFERASE"/>
    <property type="match status" value="1"/>
</dbReference>
<keyword evidence="1" id="KW-1133">Transmembrane helix</keyword>
<dbReference type="OrthoDB" id="207378at2759"/>
<dbReference type="EMBL" id="CH937629">
    <property type="protein sequence ID" value="EDW05235.2"/>
    <property type="molecule type" value="Genomic_DNA"/>
</dbReference>
<evidence type="ECO:0008006" key="4">
    <source>
        <dbReference type="Google" id="ProtNLM"/>
    </source>
</evidence>
<keyword evidence="3" id="KW-1185">Reference proteome</keyword>
<reference evidence="2 3" key="1">
    <citation type="journal article" date="2007" name="Nature">
        <title>Evolution of genes and genomes on the Drosophila phylogeny.</title>
        <authorList>
            <consortium name="Drosophila 12 Genomes Consortium"/>
            <person name="Clark A.G."/>
            <person name="Eisen M.B."/>
            <person name="Smith D.R."/>
            <person name="Bergman C.M."/>
            <person name="Oliver B."/>
            <person name="Markow T.A."/>
            <person name="Kaufman T.C."/>
            <person name="Kellis M."/>
            <person name="Gelbart W."/>
            <person name="Iyer V.N."/>
            <person name="Pollard D.A."/>
            <person name="Sackton T.B."/>
            <person name="Larracuente A.M."/>
            <person name="Singh N.D."/>
            <person name="Abad J.P."/>
            <person name="Abt D.N."/>
            <person name="Adryan B."/>
            <person name="Aguade M."/>
            <person name="Akashi H."/>
            <person name="Anderson W.W."/>
            <person name="Aquadro C.F."/>
            <person name="Ardell D.H."/>
            <person name="Arguello R."/>
            <person name="Artieri C.G."/>
            <person name="Barbash D.A."/>
            <person name="Barker D."/>
            <person name="Barsanti P."/>
            <person name="Batterham P."/>
            <person name="Batzoglou S."/>
            <person name="Begun D."/>
            <person name="Bhutkar A."/>
            <person name="Blanco E."/>
            <person name="Bosak S.A."/>
            <person name="Bradley R.K."/>
            <person name="Brand A.D."/>
            <person name="Brent M.R."/>
            <person name="Brooks A.N."/>
            <person name="Brown R.H."/>
            <person name="Butlin R.K."/>
            <person name="Caggese C."/>
            <person name="Calvi B.R."/>
            <person name="Bernardo de Carvalho A."/>
            <person name="Caspi A."/>
            <person name="Castrezana S."/>
            <person name="Celniker S.E."/>
            <person name="Chang J.L."/>
            <person name="Chapple C."/>
            <person name="Chatterji S."/>
            <person name="Chinwalla A."/>
            <person name="Civetta A."/>
            <person name="Clifton S.W."/>
            <person name="Comeron J.M."/>
            <person name="Costello J.C."/>
            <person name="Coyne J.A."/>
            <person name="Daub J."/>
            <person name="David R.G."/>
            <person name="Delcher A.L."/>
            <person name="Delehaunty K."/>
            <person name="Do C.B."/>
            <person name="Ebling H."/>
            <person name="Edwards K."/>
            <person name="Eickbush T."/>
            <person name="Evans J.D."/>
            <person name="Filipski A."/>
            <person name="Findeiss S."/>
            <person name="Freyhult E."/>
            <person name="Fulton L."/>
            <person name="Fulton R."/>
            <person name="Garcia A.C."/>
            <person name="Gardiner A."/>
            <person name="Garfield D.A."/>
            <person name="Garvin B.E."/>
            <person name="Gibson G."/>
            <person name="Gilbert D."/>
            <person name="Gnerre S."/>
            <person name="Godfrey J."/>
            <person name="Good R."/>
            <person name="Gotea V."/>
            <person name="Gravely B."/>
            <person name="Greenberg A.J."/>
            <person name="Griffiths-Jones S."/>
            <person name="Gross S."/>
            <person name="Guigo R."/>
            <person name="Gustafson E.A."/>
            <person name="Haerty W."/>
            <person name="Hahn M.W."/>
            <person name="Halligan D.L."/>
            <person name="Halpern A.L."/>
            <person name="Halter G.M."/>
            <person name="Han M.V."/>
            <person name="Heger A."/>
            <person name="Hillier L."/>
            <person name="Hinrichs A.S."/>
            <person name="Holmes I."/>
            <person name="Hoskins R.A."/>
            <person name="Hubisz M.J."/>
            <person name="Hultmark D."/>
            <person name="Huntley M.A."/>
            <person name="Jaffe D.B."/>
            <person name="Jagadeeshan S."/>
            <person name="Jeck W.R."/>
            <person name="Johnson J."/>
            <person name="Jones C.D."/>
            <person name="Jordan W.C."/>
            <person name="Karpen G.H."/>
            <person name="Kataoka E."/>
            <person name="Keightley P.D."/>
            <person name="Kheradpour P."/>
            <person name="Kirkness E.F."/>
            <person name="Koerich L.B."/>
            <person name="Kristiansen K."/>
            <person name="Kudrna D."/>
            <person name="Kulathinal R.J."/>
            <person name="Kumar S."/>
            <person name="Kwok R."/>
            <person name="Lander E."/>
            <person name="Langley C.H."/>
            <person name="Lapoint R."/>
            <person name="Lazzaro B.P."/>
            <person name="Lee S.J."/>
            <person name="Levesque L."/>
            <person name="Li R."/>
            <person name="Lin C.F."/>
            <person name="Lin M.F."/>
            <person name="Lindblad-Toh K."/>
            <person name="Llopart A."/>
            <person name="Long M."/>
            <person name="Low L."/>
            <person name="Lozovsky E."/>
            <person name="Lu J."/>
            <person name="Luo M."/>
            <person name="Machado C.A."/>
            <person name="Makalowski W."/>
            <person name="Marzo M."/>
            <person name="Matsuda M."/>
            <person name="Matzkin L."/>
            <person name="McAllister B."/>
            <person name="McBride C.S."/>
            <person name="McKernan B."/>
            <person name="McKernan K."/>
            <person name="Mendez-Lago M."/>
            <person name="Minx P."/>
            <person name="Mollenhauer M.U."/>
            <person name="Montooth K."/>
            <person name="Mount S.M."/>
            <person name="Mu X."/>
            <person name="Myers E."/>
            <person name="Negre B."/>
            <person name="Newfeld S."/>
            <person name="Nielsen R."/>
            <person name="Noor M.A."/>
            <person name="O'Grady P."/>
            <person name="Pachter L."/>
            <person name="Papaceit M."/>
            <person name="Parisi M.J."/>
            <person name="Parisi M."/>
            <person name="Parts L."/>
            <person name="Pedersen J.S."/>
            <person name="Pesole G."/>
            <person name="Phillippy A.M."/>
            <person name="Ponting C.P."/>
            <person name="Pop M."/>
            <person name="Porcelli D."/>
            <person name="Powell J.R."/>
            <person name="Prohaska S."/>
            <person name="Pruitt K."/>
            <person name="Puig M."/>
            <person name="Quesneville H."/>
            <person name="Ram K.R."/>
            <person name="Rand D."/>
            <person name="Rasmussen M.D."/>
            <person name="Reed L.K."/>
            <person name="Reenan R."/>
            <person name="Reily A."/>
            <person name="Remington K.A."/>
            <person name="Rieger T.T."/>
            <person name="Ritchie M.G."/>
            <person name="Robin C."/>
            <person name="Rogers Y.H."/>
            <person name="Rohde C."/>
            <person name="Rozas J."/>
            <person name="Rubenfield M.J."/>
            <person name="Ruiz A."/>
            <person name="Russo S."/>
            <person name="Salzberg S.L."/>
            <person name="Sanchez-Gracia A."/>
            <person name="Saranga D.J."/>
            <person name="Sato H."/>
            <person name="Schaeffer S.W."/>
            <person name="Schatz M.C."/>
            <person name="Schlenke T."/>
            <person name="Schwartz R."/>
            <person name="Segarra C."/>
            <person name="Singh R.S."/>
            <person name="Sirot L."/>
            <person name="Sirota M."/>
            <person name="Sisneros N.B."/>
            <person name="Smith C.D."/>
            <person name="Smith T.F."/>
            <person name="Spieth J."/>
            <person name="Stage D.E."/>
            <person name="Stark A."/>
            <person name="Stephan W."/>
            <person name="Strausberg R.L."/>
            <person name="Strempel S."/>
            <person name="Sturgill D."/>
            <person name="Sutton G."/>
            <person name="Sutton G.G."/>
            <person name="Tao W."/>
            <person name="Teichmann S."/>
            <person name="Tobari Y.N."/>
            <person name="Tomimura Y."/>
            <person name="Tsolas J.M."/>
            <person name="Valente V.L."/>
            <person name="Venter E."/>
            <person name="Venter J.C."/>
            <person name="Vicario S."/>
            <person name="Vieira F.G."/>
            <person name="Vilella A.J."/>
            <person name="Villasante A."/>
            <person name="Walenz B."/>
            <person name="Wang J."/>
            <person name="Wasserman M."/>
            <person name="Watts T."/>
            <person name="Wilson D."/>
            <person name="Wilson R.K."/>
            <person name="Wing R.A."/>
            <person name="Wolfner M.F."/>
            <person name="Wong A."/>
            <person name="Wong G.K."/>
            <person name="Wu C.I."/>
            <person name="Wu G."/>
            <person name="Yamamoto D."/>
            <person name="Yang H.P."/>
            <person name="Yang S.P."/>
            <person name="Yorke J.A."/>
            <person name="Yoshida K."/>
            <person name="Zdobnov E."/>
            <person name="Zhang P."/>
            <person name="Zhang Y."/>
            <person name="Zimin A.V."/>
            <person name="Baldwin J."/>
            <person name="Abdouelleil A."/>
            <person name="Abdulkadir J."/>
            <person name="Abebe A."/>
            <person name="Abera B."/>
            <person name="Abreu J."/>
            <person name="Acer S.C."/>
            <person name="Aftuck L."/>
            <person name="Alexander A."/>
            <person name="An P."/>
            <person name="Anderson E."/>
            <person name="Anderson S."/>
            <person name="Arachi H."/>
            <person name="Azer M."/>
            <person name="Bachantsang P."/>
            <person name="Barry A."/>
            <person name="Bayul T."/>
            <person name="Berlin A."/>
            <person name="Bessette D."/>
            <person name="Bloom T."/>
            <person name="Blye J."/>
            <person name="Boguslavskiy L."/>
            <person name="Bonnet C."/>
            <person name="Boukhgalter B."/>
            <person name="Bourzgui I."/>
            <person name="Brown A."/>
            <person name="Cahill P."/>
            <person name="Channer S."/>
            <person name="Cheshatsang Y."/>
            <person name="Chuda L."/>
            <person name="Citroen M."/>
            <person name="Collymore A."/>
            <person name="Cooke P."/>
            <person name="Costello M."/>
            <person name="D'Aco K."/>
            <person name="Daza R."/>
            <person name="De Haan G."/>
            <person name="DeGray S."/>
            <person name="DeMaso C."/>
            <person name="Dhargay N."/>
            <person name="Dooley K."/>
            <person name="Dooley E."/>
            <person name="Doricent M."/>
            <person name="Dorje P."/>
            <person name="Dorjee K."/>
            <person name="Dupes A."/>
            <person name="Elong R."/>
            <person name="Falk J."/>
            <person name="Farina A."/>
            <person name="Faro S."/>
            <person name="Ferguson D."/>
            <person name="Fisher S."/>
            <person name="Foley C.D."/>
            <person name="Franke A."/>
            <person name="Friedrich D."/>
            <person name="Gadbois L."/>
            <person name="Gearin G."/>
            <person name="Gearin C.R."/>
            <person name="Giannoukos G."/>
            <person name="Goode T."/>
            <person name="Graham J."/>
            <person name="Grandbois E."/>
            <person name="Grewal S."/>
            <person name="Gyaltsen K."/>
            <person name="Hafez N."/>
            <person name="Hagos B."/>
            <person name="Hall J."/>
            <person name="Henson C."/>
            <person name="Hollinger A."/>
            <person name="Honan T."/>
            <person name="Huard M.D."/>
            <person name="Hughes L."/>
            <person name="Hurhula B."/>
            <person name="Husby M.E."/>
            <person name="Kamat A."/>
            <person name="Kanga B."/>
            <person name="Kashin S."/>
            <person name="Khazanovich D."/>
            <person name="Kisner P."/>
            <person name="Lance K."/>
            <person name="Lara M."/>
            <person name="Lee W."/>
            <person name="Lennon N."/>
            <person name="Letendre F."/>
            <person name="LeVine R."/>
            <person name="Lipovsky A."/>
            <person name="Liu X."/>
            <person name="Liu J."/>
            <person name="Liu S."/>
            <person name="Lokyitsang T."/>
            <person name="Lokyitsang Y."/>
            <person name="Lubonja R."/>
            <person name="Lui A."/>
            <person name="MacDonald P."/>
            <person name="Magnisalis V."/>
            <person name="Maru K."/>
            <person name="Matthews C."/>
            <person name="McCusker W."/>
            <person name="McDonough S."/>
            <person name="Mehta T."/>
            <person name="Meldrim J."/>
            <person name="Meneus L."/>
            <person name="Mihai O."/>
            <person name="Mihalev A."/>
            <person name="Mihova T."/>
            <person name="Mittelman R."/>
            <person name="Mlenga V."/>
            <person name="Montmayeur A."/>
            <person name="Mulrain L."/>
            <person name="Navidi A."/>
            <person name="Naylor J."/>
            <person name="Negash T."/>
            <person name="Nguyen T."/>
            <person name="Nguyen N."/>
            <person name="Nicol R."/>
            <person name="Norbu C."/>
            <person name="Norbu N."/>
            <person name="Novod N."/>
            <person name="O'Neill B."/>
            <person name="Osman S."/>
            <person name="Markiewicz E."/>
            <person name="Oyono O.L."/>
            <person name="Patti C."/>
            <person name="Phunkhang P."/>
            <person name="Pierre F."/>
            <person name="Priest M."/>
            <person name="Raghuraman S."/>
            <person name="Rege F."/>
            <person name="Reyes R."/>
            <person name="Rise C."/>
            <person name="Rogov P."/>
            <person name="Ross K."/>
            <person name="Ryan E."/>
            <person name="Settipalli S."/>
            <person name="Shea T."/>
            <person name="Sherpa N."/>
            <person name="Shi L."/>
            <person name="Shih D."/>
            <person name="Sparrow T."/>
            <person name="Spaulding J."/>
            <person name="Stalker J."/>
            <person name="Stange-Thomann N."/>
            <person name="Stavropoulos S."/>
            <person name="Stone C."/>
            <person name="Strader C."/>
            <person name="Tesfaye S."/>
            <person name="Thomson T."/>
            <person name="Thoulutsang Y."/>
            <person name="Thoulutsang D."/>
            <person name="Topham K."/>
            <person name="Topping I."/>
            <person name="Tsamla T."/>
            <person name="Vassiliev H."/>
            <person name="Vo A."/>
            <person name="Wangchuk T."/>
            <person name="Wangdi T."/>
            <person name="Weiand M."/>
            <person name="Wilkinson J."/>
            <person name="Wilson A."/>
            <person name="Yadav S."/>
            <person name="Young G."/>
            <person name="Yu Q."/>
            <person name="Zembek L."/>
            <person name="Zhong D."/>
            <person name="Zimmer A."/>
            <person name="Zwirko Z."/>
            <person name="Jaffe D.B."/>
            <person name="Alvarez P."/>
            <person name="Brockman W."/>
            <person name="Butler J."/>
            <person name="Chin C."/>
            <person name="Gnerre S."/>
            <person name="Grabherr M."/>
            <person name="Kleber M."/>
            <person name="Mauceli E."/>
            <person name="MacCallum I."/>
        </authorList>
    </citation>
    <scope>NUCLEOTIDE SEQUENCE [LARGE SCALE GENOMIC DNA]</scope>
    <source>
        <strain evidence="3">Tucson 15081-1352.22</strain>
    </source>
</reference>
<feature type="transmembrane region" description="Helical" evidence="1">
    <location>
        <begin position="177"/>
        <end position="200"/>
    </location>
</feature>
<evidence type="ECO:0000313" key="2">
    <source>
        <dbReference type="EMBL" id="EDW05235.2"/>
    </source>
</evidence>
<dbReference type="HOGENOM" id="CLU_1028842_0_0_1"/>
<organism evidence="2 3">
    <name type="scientific">Drosophila mojavensis</name>
    <name type="common">Fruit fly</name>
    <dbReference type="NCBI Taxonomy" id="7230"/>
    <lineage>
        <taxon>Eukaryota</taxon>
        <taxon>Metazoa</taxon>
        <taxon>Ecdysozoa</taxon>
        <taxon>Arthropoda</taxon>
        <taxon>Hexapoda</taxon>
        <taxon>Insecta</taxon>
        <taxon>Pterygota</taxon>
        <taxon>Neoptera</taxon>
        <taxon>Endopterygota</taxon>
        <taxon>Diptera</taxon>
        <taxon>Brachycera</taxon>
        <taxon>Muscomorpha</taxon>
        <taxon>Ephydroidea</taxon>
        <taxon>Drosophilidae</taxon>
        <taxon>Drosophila</taxon>
    </lineage>
</organism>
<dbReference type="Proteomes" id="UP000009192">
    <property type="component" value="Unassembled WGS sequence"/>
</dbReference>
<evidence type="ECO:0000256" key="1">
    <source>
        <dbReference type="SAM" id="Phobius"/>
    </source>
</evidence>
<name>B4LAY5_DROMO</name>
<sequence>MALVDLVYAYIGDTSVYHINERFDEMCSSHWWRNLLFIQNLFDHRDMCANWSWSLACEMQFFILANVLLFLYAKHPRLTKTLVATALLSTIAWTYGIGVRIKFQLSFDAAFATGTEIYTSPFVRVLPYILGAITAWSLLELRPQLMMGELRERCSWHLALLVFFACIYSTIRRDLGPLLAISLFVLGRLSFSLSVCWMIVGNTKEIYSALVAWSHHEMLAS</sequence>
<feature type="transmembrane region" description="Helical" evidence="1">
    <location>
        <begin position="121"/>
        <end position="141"/>
    </location>
</feature>
<dbReference type="eggNOG" id="KOG3700">
    <property type="taxonomic scope" value="Eukaryota"/>
</dbReference>
<dbReference type="AlphaFoldDB" id="B4LAY5"/>
<keyword evidence="1" id="KW-0472">Membrane</keyword>
<dbReference type="InterPro" id="IPR052728">
    <property type="entry name" value="O2_lipid_transport_reg"/>
</dbReference>
<keyword evidence="1" id="KW-0812">Transmembrane</keyword>
<dbReference type="InParanoid" id="B4LAY5"/>